<evidence type="ECO:0000313" key="3">
    <source>
        <dbReference type="EMBL" id="KAK2072543.1"/>
    </source>
</evidence>
<evidence type="ECO:0000256" key="1">
    <source>
        <dbReference type="SAM" id="MobiDB-lite"/>
    </source>
</evidence>
<organism evidence="3 4">
    <name type="scientific">Phyllachora maydis</name>
    <dbReference type="NCBI Taxonomy" id="1825666"/>
    <lineage>
        <taxon>Eukaryota</taxon>
        <taxon>Fungi</taxon>
        <taxon>Dikarya</taxon>
        <taxon>Ascomycota</taxon>
        <taxon>Pezizomycotina</taxon>
        <taxon>Sordariomycetes</taxon>
        <taxon>Sordariomycetidae</taxon>
        <taxon>Phyllachorales</taxon>
        <taxon>Phyllachoraceae</taxon>
        <taxon>Phyllachora</taxon>
    </lineage>
</organism>
<evidence type="ECO:0008006" key="5">
    <source>
        <dbReference type="Google" id="ProtNLM"/>
    </source>
</evidence>
<dbReference type="EMBL" id="JAQQPM010000006">
    <property type="protein sequence ID" value="KAK2072543.1"/>
    <property type="molecule type" value="Genomic_DNA"/>
</dbReference>
<keyword evidence="4" id="KW-1185">Reference proteome</keyword>
<evidence type="ECO:0000256" key="2">
    <source>
        <dbReference type="SAM" id="Phobius"/>
    </source>
</evidence>
<gene>
    <name evidence="3" type="ORF">P8C59_006891</name>
</gene>
<comment type="caution">
    <text evidence="3">The sequence shown here is derived from an EMBL/GenBank/DDBJ whole genome shotgun (WGS) entry which is preliminary data.</text>
</comment>
<keyword evidence="2" id="KW-1133">Transmembrane helix</keyword>
<evidence type="ECO:0000313" key="4">
    <source>
        <dbReference type="Proteomes" id="UP001217918"/>
    </source>
</evidence>
<dbReference type="AlphaFoldDB" id="A0AAD9MG12"/>
<feature type="region of interest" description="Disordered" evidence="1">
    <location>
        <begin position="201"/>
        <end position="227"/>
    </location>
</feature>
<accession>A0AAD9MG12</accession>
<dbReference type="Proteomes" id="UP001217918">
    <property type="component" value="Unassembled WGS sequence"/>
</dbReference>
<name>A0AAD9MG12_9PEZI</name>
<feature type="compositionally biased region" description="Basic and acidic residues" evidence="1">
    <location>
        <begin position="217"/>
        <end position="227"/>
    </location>
</feature>
<protein>
    <recommendedName>
        <fullName evidence="5">Rhomboid family membrane protein</fullName>
    </recommendedName>
</protein>
<feature type="transmembrane region" description="Helical" evidence="2">
    <location>
        <begin position="32"/>
        <end position="50"/>
    </location>
</feature>
<sequence>MQASYSRTTPAVLAPSNPEDPKRPPWNGTHPMVHYGAIVCAVLGPVGIYLPSTRRGVSNMLQSTMLYGGTFWAFNQLAYDWTDKSISQRTNDRLKGFLEYCGIGAPEEKLPDKARQIKMLMDAERARRAQQLPAEERAAVTEATRRRTEQQEAGLLWRFWMGQEKEGWEKRRLEEERKALASGKSHADMIVDQIREVWSGKAKNEEVDSDVGGAPKNDTDGNDKTSR</sequence>
<keyword evidence="2" id="KW-0472">Membrane</keyword>
<proteinExistence type="predicted"/>
<keyword evidence="2" id="KW-0812">Transmembrane</keyword>
<feature type="region of interest" description="Disordered" evidence="1">
    <location>
        <begin position="1"/>
        <end position="28"/>
    </location>
</feature>
<reference evidence="3" key="1">
    <citation type="journal article" date="2023" name="Mol. Plant Microbe Interact.">
        <title>Elucidating the Obligate Nature and Biological Capacity of an Invasive Fungal Corn Pathogen.</title>
        <authorList>
            <person name="MacCready J.S."/>
            <person name="Roggenkamp E.M."/>
            <person name="Gdanetz K."/>
            <person name="Chilvers M.I."/>
        </authorList>
    </citation>
    <scope>NUCLEOTIDE SEQUENCE</scope>
    <source>
        <strain evidence="3">PM02</strain>
    </source>
</reference>